<name>A0ABD2PWY6_9PLAT</name>
<protein>
    <submittedName>
        <fullName evidence="1">Uncharacterized protein</fullName>
    </submittedName>
</protein>
<reference evidence="1 2" key="1">
    <citation type="submission" date="2024-11" db="EMBL/GenBank/DDBJ databases">
        <title>Adaptive evolution of stress response genes in parasites aligns with host niche diversity.</title>
        <authorList>
            <person name="Hahn C."/>
            <person name="Resl P."/>
        </authorList>
    </citation>
    <scope>NUCLEOTIDE SEQUENCE [LARGE SCALE GENOMIC DNA]</scope>
    <source>
        <strain evidence="1">EGGRZ-B1_66</strain>
        <tissue evidence="1">Body</tissue>
    </source>
</reference>
<comment type="caution">
    <text evidence="1">The sequence shown here is derived from an EMBL/GenBank/DDBJ whole genome shotgun (WGS) entry which is preliminary data.</text>
</comment>
<keyword evidence="2" id="KW-1185">Reference proteome</keyword>
<dbReference type="EMBL" id="JBJKFK010001979">
    <property type="protein sequence ID" value="KAL3311869.1"/>
    <property type="molecule type" value="Genomic_DNA"/>
</dbReference>
<dbReference type="AlphaFoldDB" id="A0ABD2PWY6"/>
<gene>
    <name evidence="1" type="ORF">Ciccas_009544</name>
</gene>
<accession>A0ABD2PWY6</accession>
<sequence>VYHVHYALPPLRADSGYQVTCWDRGEVHWFSQDGHLQRTDDALTSQPLFRLEYQPVSNRLLRISRQPHTTLISLEYSANGRPSRVITSTNASYAIQWTGSEQIPTIHAIAAASMRYQFRFINNCDSSHEFALGCSLLSTLWTSDQAHPYQFTYRASDPGRIQQITIQQGSTLNASLALVPVKTDANLHLSGPRNSSIDISFKELFVSLSNETLFPMQVSRLLQLDDGERIPLEHRVTWLQQPETQMLSRSLWTGSELNSRLLLMVNYSWVENFESYLGPKGSLLDVAYDTNFNPVIMESSRAQATTSLTFSYTDSRICKLIWRDLDRSSMANNDQVFFFEYEGEVSAGCELKGLPPAHPDSVYVPGRSKRLLRAVLGNHSHYVQFSYAEAKPQTPSLQPLQENIVPHPEMVSLRSDVRGTVESSKRSSSL</sequence>
<evidence type="ECO:0000313" key="1">
    <source>
        <dbReference type="EMBL" id="KAL3311869.1"/>
    </source>
</evidence>
<proteinExistence type="predicted"/>
<organism evidence="1 2">
    <name type="scientific">Cichlidogyrus casuarinus</name>
    <dbReference type="NCBI Taxonomy" id="1844966"/>
    <lineage>
        <taxon>Eukaryota</taxon>
        <taxon>Metazoa</taxon>
        <taxon>Spiralia</taxon>
        <taxon>Lophotrochozoa</taxon>
        <taxon>Platyhelminthes</taxon>
        <taxon>Monogenea</taxon>
        <taxon>Monopisthocotylea</taxon>
        <taxon>Dactylogyridea</taxon>
        <taxon>Ancyrocephalidae</taxon>
        <taxon>Cichlidogyrus</taxon>
    </lineage>
</organism>
<feature type="non-terminal residue" evidence="1">
    <location>
        <position position="1"/>
    </location>
</feature>
<evidence type="ECO:0000313" key="2">
    <source>
        <dbReference type="Proteomes" id="UP001626550"/>
    </source>
</evidence>
<dbReference type="Proteomes" id="UP001626550">
    <property type="component" value="Unassembled WGS sequence"/>
</dbReference>